<feature type="compositionally biased region" description="Low complexity" evidence="9">
    <location>
        <begin position="158"/>
        <end position="177"/>
    </location>
</feature>
<keyword evidence="8" id="KW-0472">Membrane</keyword>
<comment type="caution">
    <text evidence="11">The sequence shown here is derived from an EMBL/GenBank/DDBJ whole genome shotgun (WGS) entry which is preliminary data.</text>
</comment>
<feature type="domain" description="Type II secretion system protein GspC N-terminal" evidence="10">
    <location>
        <begin position="66"/>
        <end position="126"/>
    </location>
</feature>
<keyword evidence="7" id="KW-1133">Transmembrane helix</keyword>
<comment type="subcellular location">
    <subcellularLocation>
        <location evidence="1">Cell inner membrane</location>
    </subcellularLocation>
</comment>
<keyword evidence="3" id="KW-1003">Cell membrane</keyword>
<organism evidence="11 12">
    <name type="scientific">Duganella flavida</name>
    <dbReference type="NCBI Taxonomy" id="2692175"/>
    <lineage>
        <taxon>Bacteria</taxon>
        <taxon>Pseudomonadati</taxon>
        <taxon>Pseudomonadota</taxon>
        <taxon>Betaproteobacteria</taxon>
        <taxon>Burkholderiales</taxon>
        <taxon>Oxalobacteraceae</taxon>
        <taxon>Telluria group</taxon>
        <taxon>Duganella</taxon>
    </lineage>
</organism>
<keyword evidence="2" id="KW-0813">Transport</keyword>
<keyword evidence="12" id="KW-1185">Reference proteome</keyword>
<evidence type="ECO:0000256" key="2">
    <source>
        <dbReference type="ARBA" id="ARBA00022448"/>
    </source>
</evidence>
<evidence type="ECO:0000256" key="7">
    <source>
        <dbReference type="ARBA" id="ARBA00022989"/>
    </source>
</evidence>
<evidence type="ECO:0000313" key="11">
    <source>
        <dbReference type="EMBL" id="MYM21435.1"/>
    </source>
</evidence>
<dbReference type="GO" id="GO:0005886">
    <property type="term" value="C:plasma membrane"/>
    <property type="evidence" value="ECO:0007669"/>
    <property type="project" value="UniProtKB-SubCell"/>
</dbReference>
<evidence type="ECO:0000256" key="3">
    <source>
        <dbReference type="ARBA" id="ARBA00022475"/>
    </source>
</evidence>
<evidence type="ECO:0000256" key="5">
    <source>
        <dbReference type="ARBA" id="ARBA00022692"/>
    </source>
</evidence>
<dbReference type="GO" id="GO:0015031">
    <property type="term" value="P:protein transport"/>
    <property type="evidence" value="ECO:0007669"/>
    <property type="project" value="UniProtKB-KW"/>
</dbReference>
<keyword evidence="6" id="KW-0653">Protein transport</keyword>
<dbReference type="Pfam" id="PF11356">
    <property type="entry name" value="T2SSC"/>
    <property type="match status" value="1"/>
</dbReference>
<evidence type="ECO:0000256" key="1">
    <source>
        <dbReference type="ARBA" id="ARBA00004533"/>
    </source>
</evidence>
<keyword evidence="4" id="KW-0997">Cell inner membrane</keyword>
<feature type="region of interest" description="Disordered" evidence="9">
    <location>
        <begin position="133"/>
        <end position="212"/>
    </location>
</feature>
<evidence type="ECO:0000256" key="4">
    <source>
        <dbReference type="ARBA" id="ARBA00022519"/>
    </source>
</evidence>
<evidence type="ECO:0000256" key="8">
    <source>
        <dbReference type="ARBA" id="ARBA00023136"/>
    </source>
</evidence>
<accession>A0A6L8K3F4</accession>
<sequence>MKRLPLIVTVLAVVLLSASLAYWGLQLFKPQQRAIAAPPPAPPLGINLDAAKGLFGGQVSVVAVSNYQLKGVVAARGEDSAAIISVDNKPAVALAVGKEVVPGVIVKEVYPKYVVLSEGGVMKRIELPSDAGVSSGPATLPGQMGPLPATVPQPVVQPPQQAAPISPSFPAPSSIQQTPGQPPVMPQQNAQSAPQRGIAPMGIPPIPSNDRQ</sequence>
<evidence type="ECO:0000256" key="9">
    <source>
        <dbReference type="SAM" id="MobiDB-lite"/>
    </source>
</evidence>
<evidence type="ECO:0000313" key="12">
    <source>
        <dbReference type="Proteomes" id="UP000479335"/>
    </source>
</evidence>
<feature type="compositionally biased region" description="Pro residues" evidence="9">
    <location>
        <begin position="202"/>
        <end position="212"/>
    </location>
</feature>
<proteinExistence type="predicted"/>
<protein>
    <recommendedName>
        <fullName evidence="10">Type II secretion system protein GspC N-terminal domain-containing protein</fullName>
    </recommendedName>
</protein>
<dbReference type="EMBL" id="WWCN01000001">
    <property type="protein sequence ID" value="MYM21435.1"/>
    <property type="molecule type" value="Genomic_DNA"/>
</dbReference>
<reference evidence="11 12" key="1">
    <citation type="submission" date="2019-12" db="EMBL/GenBank/DDBJ databases">
        <title>Novel species isolated from a subtropical stream in China.</title>
        <authorList>
            <person name="Lu H."/>
        </authorList>
    </citation>
    <scope>NUCLEOTIDE SEQUENCE [LARGE SCALE GENOMIC DNA]</scope>
    <source>
        <strain evidence="11 12">FT135W</strain>
    </source>
</reference>
<dbReference type="Gene3D" id="2.30.30.830">
    <property type="match status" value="1"/>
</dbReference>
<gene>
    <name evidence="11" type="ORF">GTP46_02080</name>
</gene>
<dbReference type="Proteomes" id="UP000479335">
    <property type="component" value="Unassembled WGS sequence"/>
</dbReference>
<dbReference type="AlphaFoldDB" id="A0A6L8K3F4"/>
<evidence type="ECO:0000259" key="10">
    <source>
        <dbReference type="Pfam" id="PF11356"/>
    </source>
</evidence>
<dbReference type="RefSeq" id="WP_161004952.1">
    <property type="nucleotide sequence ID" value="NZ_WWCN01000001.1"/>
</dbReference>
<dbReference type="InterPro" id="IPR024961">
    <property type="entry name" value="T2SS_GspC_N"/>
</dbReference>
<keyword evidence="5" id="KW-0812">Transmembrane</keyword>
<name>A0A6L8K3F4_9BURK</name>
<evidence type="ECO:0000256" key="6">
    <source>
        <dbReference type="ARBA" id="ARBA00022927"/>
    </source>
</evidence>